<dbReference type="InterPro" id="IPR000792">
    <property type="entry name" value="Tscrpt_reg_LuxR_C"/>
</dbReference>
<dbReference type="EMBL" id="JACHWY010000001">
    <property type="protein sequence ID" value="MBB3046806.1"/>
    <property type="molecule type" value="Genomic_DNA"/>
</dbReference>
<reference evidence="2 3" key="1">
    <citation type="submission" date="2020-08" db="EMBL/GenBank/DDBJ databases">
        <title>Genomic Encyclopedia of Type Strains, Phase III (KMG-III): the genomes of soil and plant-associated and newly described type strains.</title>
        <authorList>
            <person name="Whitman W."/>
        </authorList>
    </citation>
    <scope>NUCLEOTIDE SEQUENCE [LARGE SCALE GENOMIC DNA]</scope>
    <source>
        <strain evidence="2 3">CECT 8654</strain>
    </source>
</reference>
<dbReference type="Gene3D" id="1.10.10.10">
    <property type="entry name" value="Winged helix-like DNA-binding domain superfamily/Winged helix DNA-binding domain"/>
    <property type="match status" value="1"/>
</dbReference>
<dbReference type="RefSeq" id="WP_183409473.1">
    <property type="nucleotide sequence ID" value="NZ_JACHWY010000001.1"/>
</dbReference>
<dbReference type="GO" id="GO:0003677">
    <property type="term" value="F:DNA binding"/>
    <property type="evidence" value="ECO:0007669"/>
    <property type="project" value="UniProtKB-KW"/>
</dbReference>
<keyword evidence="3" id="KW-1185">Reference proteome</keyword>
<accession>A0A7W4W3K2</accession>
<keyword evidence="2" id="KW-0238">DNA-binding</keyword>
<protein>
    <submittedName>
        <fullName evidence="2">DNA-binding CsgD family transcriptional regulator/uncharacterized coiled-coil protein SlyX</fullName>
    </submittedName>
</protein>
<feature type="domain" description="HTH luxR-type" evidence="1">
    <location>
        <begin position="313"/>
        <end position="370"/>
    </location>
</feature>
<dbReference type="InterPro" id="IPR016032">
    <property type="entry name" value="Sig_transdc_resp-reg_C-effctor"/>
</dbReference>
<comment type="caution">
    <text evidence="2">The sequence shown here is derived from an EMBL/GenBank/DDBJ whole genome shotgun (WGS) entry which is preliminary data.</text>
</comment>
<dbReference type="InterPro" id="IPR036388">
    <property type="entry name" value="WH-like_DNA-bd_sf"/>
</dbReference>
<dbReference type="GO" id="GO:0006355">
    <property type="term" value="P:regulation of DNA-templated transcription"/>
    <property type="evidence" value="ECO:0007669"/>
    <property type="project" value="InterPro"/>
</dbReference>
<organism evidence="2 3">
    <name type="scientific">Litorivivens lipolytica</name>
    <dbReference type="NCBI Taxonomy" id="1524264"/>
    <lineage>
        <taxon>Bacteria</taxon>
        <taxon>Pseudomonadati</taxon>
        <taxon>Pseudomonadota</taxon>
        <taxon>Gammaproteobacteria</taxon>
        <taxon>Litorivivens</taxon>
    </lineage>
</organism>
<dbReference type="SUPFAM" id="SSF46894">
    <property type="entry name" value="C-terminal effector domain of the bipartite response regulators"/>
    <property type="match status" value="1"/>
</dbReference>
<evidence type="ECO:0000313" key="2">
    <source>
        <dbReference type="EMBL" id="MBB3046806.1"/>
    </source>
</evidence>
<dbReference type="Pfam" id="PF00196">
    <property type="entry name" value="GerE"/>
    <property type="match status" value="1"/>
</dbReference>
<dbReference type="AlphaFoldDB" id="A0A7W4W3K2"/>
<dbReference type="SMART" id="SM00421">
    <property type="entry name" value="HTH_LUXR"/>
    <property type="match status" value="1"/>
</dbReference>
<evidence type="ECO:0000259" key="1">
    <source>
        <dbReference type="SMART" id="SM00421"/>
    </source>
</evidence>
<dbReference type="Proteomes" id="UP000537130">
    <property type="component" value="Unassembled WGS sequence"/>
</dbReference>
<proteinExistence type="predicted"/>
<evidence type="ECO:0000313" key="3">
    <source>
        <dbReference type="Proteomes" id="UP000537130"/>
    </source>
</evidence>
<name>A0A7W4W3K2_9GAMM</name>
<gene>
    <name evidence="2" type="ORF">FHR99_001042</name>
</gene>
<sequence>MSRSKYQISPELDALIRAAYRGPLEETPWQSFLNDFREAVNGNYATLILRPPREGDAGVVLNAIVMSPHIFNSYNDTYFSMDPFVNLPSGEVFTVSEFVGEEEFFNSDYYREYITPSDVRHIMGADLVGPDGLTARLRITRPKARENFGEADKALCRQLLPHLEQAIELHSRILRTESERAFYEDAIDKLSMGVVILDRKAKVLRKNQAADRLLQEKRGLQQVAGTLQVGDSQENRAFRACLEEVMEAHRQFKPGFVRAFRVADSGSMTGLGLLVRPLPPIEGSDGSSNPTAAILVSDPYQPRQAPSDILIELFGFTPAESKLALRLVNGLTLDEASEELGISRNTAKSHLSSVFSKTGVARQTQLIQLILNSVATFGGDS</sequence>